<dbReference type="SUPFAM" id="SSF52540">
    <property type="entry name" value="P-loop containing nucleoside triphosphate hydrolases"/>
    <property type="match status" value="1"/>
</dbReference>
<dbReference type="GO" id="GO:0016887">
    <property type="term" value="F:ATP hydrolysis activity"/>
    <property type="evidence" value="ECO:0007669"/>
    <property type="project" value="InterPro"/>
</dbReference>
<gene>
    <name evidence="3" type="ORF">GPM918_LOCUS39585</name>
    <name evidence="4" type="ORF">SRO942_LOCUS40468</name>
</gene>
<evidence type="ECO:0000256" key="1">
    <source>
        <dbReference type="SAM" id="Coils"/>
    </source>
</evidence>
<keyword evidence="1" id="KW-0175">Coiled coil</keyword>
<comment type="caution">
    <text evidence="3">The sequence shown here is derived from an EMBL/GenBank/DDBJ whole genome shotgun (WGS) entry which is preliminary data.</text>
</comment>
<name>A0A815XII6_9BILA</name>
<proteinExistence type="predicted"/>
<feature type="domain" description="ATPase AAA-type core" evidence="2">
    <location>
        <begin position="302"/>
        <end position="397"/>
    </location>
</feature>
<dbReference type="Gene3D" id="3.40.50.300">
    <property type="entry name" value="P-loop containing nucleotide triphosphate hydrolases"/>
    <property type="match status" value="1"/>
</dbReference>
<dbReference type="InterPro" id="IPR003959">
    <property type="entry name" value="ATPase_AAA_core"/>
</dbReference>
<dbReference type="AlphaFoldDB" id="A0A815XII6"/>
<protein>
    <recommendedName>
        <fullName evidence="2">ATPase AAA-type core domain-containing protein</fullName>
    </recommendedName>
</protein>
<dbReference type="Proteomes" id="UP000663829">
    <property type="component" value="Unassembled WGS sequence"/>
</dbReference>
<dbReference type="GO" id="GO:0005524">
    <property type="term" value="F:ATP binding"/>
    <property type="evidence" value="ECO:0007669"/>
    <property type="project" value="InterPro"/>
</dbReference>
<feature type="non-terminal residue" evidence="3">
    <location>
        <position position="1"/>
    </location>
</feature>
<evidence type="ECO:0000259" key="2">
    <source>
        <dbReference type="Pfam" id="PF00004"/>
    </source>
</evidence>
<accession>A0A815XII6</accession>
<sequence length="399" mass="46882">IDELTKKISHAQNELEKLRNEENRLQNMALEIENLYENINTISYLRTISNDHWDKLNKLTHVVKQLIRDYLQLNTESNIFNQNITDPYRESKATLFGDIHRVRRYFYYVTKHLHLLSYLDRRTVDLAISEVRKSYDDDGNALINIQNYLRTFCLQNIMDNAETIKRKQLKETVRKQQPVLHDCEETFKLHQEHYQLVTKEVNRELSNGTNTRNIFKKIRRWIKSLDDTNNKKSKYRKECESQKAAEELQISEHKLILRRNIYLDLTTKIQNNRSQIENLEKFLNLNLEEEHKKLIVKYGRGLLLYGPPGTGKSELLKRVAVYAGITMVTQPLAAGELNRPYIGETEKLLIDIMCRANTIPYLICAMTIDEIDGLVPKRDNNAQQSKVDGISVLLSHIIR</sequence>
<evidence type="ECO:0000313" key="4">
    <source>
        <dbReference type="EMBL" id="CAF4419108.1"/>
    </source>
</evidence>
<dbReference type="Proteomes" id="UP000681722">
    <property type="component" value="Unassembled WGS sequence"/>
</dbReference>
<feature type="coiled-coil region" evidence="1">
    <location>
        <begin position="1"/>
        <end position="76"/>
    </location>
</feature>
<evidence type="ECO:0000313" key="3">
    <source>
        <dbReference type="EMBL" id="CAF1557806.1"/>
    </source>
</evidence>
<reference evidence="3" key="1">
    <citation type="submission" date="2021-02" db="EMBL/GenBank/DDBJ databases">
        <authorList>
            <person name="Nowell W R."/>
        </authorList>
    </citation>
    <scope>NUCLEOTIDE SEQUENCE</scope>
</reference>
<dbReference type="InterPro" id="IPR027417">
    <property type="entry name" value="P-loop_NTPase"/>
</dbReference>
<dbReference type="OrthoDB" id="10069327at2759"/>
<dbReference type="EMBL" id="CAJOBC010093693">
    <property type="protein sequence ID" value="CAF4419108.1"/>
    <property type="molecule type" value="Genomic_DNA"/>
</dbReference>
<dbReference type="PANTHER" id="PTHR23077">
    <property type="entry name" value="AAA-FAMILY ATPASE"/>
    <property type="match status" value="1"/>
</dbReference>
<dbReference type="PANTHER" id="PTHR23077:SF117">
    <property type="entry name" value="AAA+ ATPASE DOMAIN-CONTAINING PROTEIN"/>
    <property type="match status" value="1"/>
</dbReference>
<dbReference type="InterPro" id="IPR050168">
    <property type="entry name" value="AAA_ATPase_domain"/>
</dbReference>
<organism evidence="3 5">
    <name type="scientific">Didymodactylos carnosus</name>
    <dbReference type="NCBI Taxonomy" id="1234261"/>
    <lineage>
        <taxon>Eukaryota</taxon>
        <taxon>Metazoa</taxon>
        <taxon>Spiralia</taxon>
        <taxon>Gnathifera</taxon>
        <taxon>Rotifera</taxon>
        <taxon>Eurotatoria</taxon>
        <taxon>Bdelloidea</taxon>
        <taxon>Philodinida</taxon>
        <taxon>Philodinidae</taxon>
        <taxon>Didymodactylos</taxon>
    </lineage>
</organism>
<evidence type="ECO:0000313" key="5">
    <source>
        <dbReference type="Proteomes" id="UP000663829"/>
    </source>
</evidence>
<dbReference type="Pfam" id="PF00004">
    <property type="entry name" value="AAA"/>
    <property type="match status" value="1"/>
</dbReference>
<dbReference type="EMBL" id="CAJNOQ010027970">
    <property type="protein sequence ID" value="CAF1557806.1"/>
    <property type="molecule type" value="Genomic_DNA"/>
</dbReference>
<keyword evidence="5" id="KW-1185">Reference proteome</keyword>